<reference evidence="1 2" key="1">
    <citation type="submission" date="2019-10" db="EMBL/GenBank/DDBJ databases">
        <title>Evaluation of single-gene subtyping targets for Pseudomonas.</title>
        <authorList>
            <person name="Reichler S.J."/>
            <person name="Orsi R.H."/>
            <person name="Wiedmann M."/>
            <person name="Martin N.H."/>
            <person name="Murphy S.I."/>
        </authorList>
    </citation>
    <scope>NUCLEOTIDE SEQUENCE [LARGE SCALE GENOMIC DNA]</scope>
    <source>
        <strain evidence="1 2">FSL R10-1876</strain>
    </source>
</reference>
<dbReference type="EMBL" id="WIVV01000104">
    <property type="protein sequence ID" value="MQU44608.1"/>
    <property type="molecule type" value="Genomic_DNA"/>
</dbReference>
<gene>
    <name evidence="1" type="ORF">GHO28_19145</name>
</gene>
<dbReference type="AlphaFoldDB" id="A0A6I1WQY0"/>
<accession>A0A6I1WQY0</accession>
<dbReference type="Proteomes" id="UP000466863">
    <property type="component" value="Unassembled WGS sequence"/>
</dbReference>
<name>A0A6I1WQY0_9PSED</name>
<organism evidence="1 2">
    <name type="scientific">Pseudomonas helleri</name>
    <dbReference type="NCBI Taxonomy" id="1608996"/>
    <lineage>
        <taxon>Bacteria</taxon>
        <taxon>Pseudomonadati</taxon>
        <taxon>Pseudomonadota</taxon>
        <taxon>Gammaproteobacteria</taxon>
        <taxon>Pseudomonadales</taxon>
        <taxon>Pseudomonadaceae</taxon>
        <taxon>Pseudomonas</taxon>
    </lineage>
</organism>
<dbReference type="GO" id="GO:0006355">
    <property type="term" value="P:regulation of DNA-templated transcription"/>
    <property type="evidence" value="ECO:0007669"/>
    <property type="project" value="InterPro"/>
</dbReference>
<proteinExistence type="predicted"/>
<comment type="caution">
    <text evidence="1">The sequence shown here is derived from an EMBL/GenBank/DDBJ whole genome shotgun (WGS) entry which is preliminary data.</text>
</comment>
<evidence type="ECO:0000313" key="1">
    <source>
        <dbReference type="EMBL" id="MQU44608.1"/>
    </source>
</evidence>
<dbReference type="Gene3D" id="1.10.1220.10">
    <property type="entry name" value="Met repressor-like"/>
    <property type="match status" value="1"/>
</dbReference>
<evidence type="ECO:0008006" key="3">
    <source>
        <dbReference type="Google" id="ProtNLM"/>
    </source>
</evidence>
<sequence length="467" mass="54209">MNSALKLTPQPSLYSYDRTNKLPVDYDSIFEPLLYHPKNDKKNAFFYIKADEAIFPYTDKKSNTIKLAKQTRHNINDLETVLSQYKGMSGITATANRFNGRSRKGEDLICSIMFYCDADIYKIESKKHLTKEQVITDILDHCEANNIPYPNIINYSGGGYYLKWLFLTECTKYQLSGTAYMRVEEAIIRLFAEFGADNGAKDITRILRLPGTLNPKVDRTDRLCETIFYNDVRYTMDELRYAFDKFQEPEKIKIPKPKKQTLEIVAPKPKLEGVYKKRDPSQRPAITKSNLQLAKDRYDDLKTLIKLRSGNVQHSRILFLFWLLNFKALCGATNFVDFEQDALKIASSLNFDISEWSLDDLCTLERKVIRHNRGYSTIKKQNGEHFKFSNLYTPKNETLINTFSITDDEQAHLKTIISPDEKQRRRAQKRLDLGMKPQSGEATSQPWLAIGISRRTYYRRRQAGLIQ</sequence>
<evidence type="ECO:0000313" key="2">
    <source>
        <dbReference type="Proteomes" id="UP000466863"/>
    </source>
</evidence>
<dbReference type="RefSeq" id="WP_153356923.1">
    <property type="nucleotide sequence ID" value="NZ_WIVV01000104.1"/>
</dbReference>
<dbReference type="InterPro" id="IPR013321">
    <property type="entry name" value="Arc_rbn_hlx_hlx"/>
</dbReference>
<protein>
    <recommendedName>
        <fullName evidence="3">Replication protein</fullName>
    </recommendedName>
</protein>